<feature type="domain" description="Strictosidine synthase conserved region" evidence="7">
    <location>
        <begin position="488"/>
        <end position="573"/>
    </location>
</feature>
<evidence type="ECO:0000256" key="2">
    <source>
        <dbReference type="ARBA" id="ARBA00022475"/>
    </source>
</evidence>
<keyword evidence="9" id="KW-1185">Reference proteome</keyword>
<dbReference type="Gene3D" id="2.120.10.30">
    <property type="entry name" value="TolB, C-terminal domain"/>
    <property type="match status" value="1"/>
</dbReference>
<dbReference type="PANTHER" id="PTHR32196">
    <property type="entry name" value="ABC TRANSPORTER PERMEASE PROTEIN YPHD-RELATED-RELATED"/>
    <property type="match status" value="1"/>
</dbReference>
<dbReference type="InterPro" id="IPR011042">
    <property type="entry name" value="6-blade_b-propeller_TolB-like"/>
</dbReference>
<dbReference type="GO" id="GO:0022857">
    <property type="term" value="F:transmembrane transporter activity"/>
    <property type="evidence" value="ECO:0007669"/>
    <property type="project" value="InterPro"/>
</dbReference>
<keyword evidence="5 6" id="KW-0472">Membrane</keyword>
<reference evidence="8 9" key="1">
    <citation type="submission" date="2017-09" db="EMBL/GenBank/DDBJ databases">
        <authorList>
            <person name="Ehlers B."/>
            <person name="Leendertz F.H."/>
        </authorList>
    </citation>
    <scope>NUCLEOTIDE SEQUENCE [LARGE SCALE GENOMIC DNA]</scope>
    <source>
        <strain evidence="8 9">DSM 45537</strain>
    </source>
</reference>
<evidence type="ECO:0000256" key="3">
    <source>
        <dbReference type="ARBA" id="ARBA00022692"/>
    </source>
</evidence>
<evidence type="ECO:0000256" key="1">
    <source>
        <dbReference type="ARBA" id="ARBA00004651"/>
    </source>
</evidence>
<dbReference type="Pfam" id="PF03088">
    <property type="entry name" value="Str_synth"/>
    <property type="match status" value="1"/>
</dbReference>
<dbReference type="GO" id="GO:0005886">
    <property type="term" value="C:plasma membrane"/>
    <property type="evidence" value="ECO:0007669"/>
    <property type="project" value="UniProtKB-SubCell"/>
</dbReference>
<feature type="transmembrane region" description="Helical" evidence="6">
    <location>
        <begin position="38"/>
        <end position="58"/>
    </location>
</feature>
<evidence type="ECO:0000259" key="7">
    <source>
        <dbReference type="Pfam" id="PF03088"/>
    </source>
</evidence>
<evidence type="ECO:0000256" key="6">
    <source>
        <dbReference type="SAM" id="Phobius"/>
    </source>
</evidence>
<feature type="transmembrane region" description="Helical" evidence="6">
    <location>
        <begin position="273"/>
        <end position="292"/>
    </location>
</feature>
<dbReference type="Pfam" id="PF20067">
    <property type="entry name" value="SSL_N"/>
    <property type="match status" value="1"/>
</dbReference>
<dbReference type="OrthoDB" id="6844941at2"/>
<keyword evidence="4 6" id="KW-1133">Transmembrane helix</keyword>
<feature type="transmembrane region" description="Helical" evidence="6">
    <location>
        <begin position="116"/>
        <end position="141"/>
    </location>
</feature>
<feature type="transmembrane region" description="Helical" evidence="6">
    <location>
        <begin position="240"/>
        <end position="261"/>
    </location>
</feature>
<feature type="transmembrane region" description="Helical" evidence="6">
    <location>
        <begin position="322"/>
        <end position="341"/>
    </location>
</feature>
<dbReference type="SUPFAM" id="SSF63829">
    <property type="entry name" value="Calcium-dependent phosphotriesterase"/>
    <property type="match status" value="1"/>
</dbReference>
<feature type="transmembrane region" description="Helical" evidence="6">
    <location>
        <begin position="148"/>
        <end position="169"/>
    </location>
</feature>
<feature type="transmembrane region" description="Helical" evidence="6">
    <location>
        <begin position="78"/>
        <end position="110"/>
    </location>
</feature>
<protein>
    <submittedName>
        <fullName evidence="8">Ribose transport system permease protein</fullName>
    </submittedName>
</protein>
<dbReference type="InterPro" id="IPR001851">
    <property type="entry name" value="ABC_transp_permease"/>
</dbReference>
<gene>
    <name evidence="8" type="ORF">SAMN04244553_1053</name>
</gene>
<keyword evidence="2" id="KW-1003">Cell membrane</keyword>
<dbReference type="RefSeq" id="WP_097243859.1">
    <property type="nucleotide sequence ID" value="NZ_JAMTCW010000001.1"/>
</dbReference>
<sequence length="722" mass="77679">MKLQSRSRGVDAFPLTGGKWRDRLAPARTLSDLFEKRWMEGAVPLALALLLSLLFVFLTPVGPADTPIILDEVSEKGLLAIGLTVVLVCGGIDLSIGSMVGLTAIGAMVAARAWDWPMAVVAPGTVVFGALLGSVNGYFIAYRKMRPFITTLVTLVAFGGAAAALQSAFSFELSMPKPDIVWDFLGEGSIALIPTGWFFFGCVLIAAHVGLTRSRWGWWVAAVGSDRRSARRNGIPVDRVTFFVYVLAGALAGLAALLTSARVGRTDPDVGQGWEIIALTSVVLGGVSLAGGRGSVLRATVGIIVVQVIQQATVALRLEGSYYTVILATALLVFAVLDLQWGKYRQRTADKLKIDPGRIALGPLVDVTEPGTVWTINNRTTDAPPIGLGKIEGAEDCAVDSEGNVYCGDRRGWVWRFRADNPDEGEIFSRTGGFPLGHGWDRDGQLLVAVGGMGIYRISPDGESEPIATKVRRSRFSLLDDSGLRAVDDLDVAPDGSIYVSDFSTRTNAAEYLVELVESRPNGRVVRIDPDGGTEVVVSNSAFPNGICTAHDGQSILIASTGLCRVDRLWIAGPKQGQLEPVLENLPGNPDNLNRSSDGNYWLPFVSMRTPMSDLLNRYPAVRRRMTKEVPLDSWVVPQLNVSCVMKFSDRGEILQVLWDSSLANYPMVTAVKERAGQLYLCGVSNNRIGRLTLDPSEVGSIDPAAVPGLIVPGRSMAEAQR</sequence>
<keyword evidence="3 6" id="KW-0812">Transmembrane</keyword>
<evidence type="ECO:0000313" key="8">
    <source>
        <dbReference type="EMBL" id="SNY77625.1"/>
    </source>
</evidence>
<dbReference type="CDD" id="cd06579">
    <property type="entry name" value="TM_PBP1_transp_AraH_like"/>
    <property type="match status" value="1"/>
</dbReference>
<proteinExistence type="predicted"/>
<accession>A0A285KYB7</accession>
<dbReference type="EMBL" id="OBEG01000001">
    <property type="protein sequence ID" value="SNY77625.1"/>
    <property type="molecule type" value="Genomic_DNA"/>
</dbReference>
<feature type="transmembrane region" description="Helical" evidence="6">
    <location>
        <begin position="189"/>
        <end position="211"/>
    </location>
</feature>
<evidence type="ECO:0000256" key="5">
    <source>
        <dbReference type="ARBA" id="ARBA00023136"/>
    </source>
</evidence>
<comment type="subcellular location">
    <subcellularLocation>
        <location evidence="1">Cell membrane</location>
        <topology evidence="1">Multi-pass membrane protein</topology>
    </subcellularLocation>
</comment>
<evidence type="ECO:0000256" key="4">
    <source>
        <dbReference type="ARBA" id="ARBA00022989"/>
    </source>
</evidence>
<organism evidence="8 9">
    <name type="scientific">Nocardia amikacinitolerans</name>
    <dbReference type="NCBI Taxonomy" id="756689"/>
    <lineage>
        <taxon>Bacteria</taxon>
        <taxon>Bacillati</taxon>
        <taxon>Actinomycetota</taxon>
        <taxon>Actinomycetes</taxon>
        <taxon>Mycobacteriales</taxon>
        <taxon>Nocardiaceae</taxon>
        <taxon>Nocardia</taxon>
    </lineage>
</organism>
<dbReference type="AlphaFoldDB" id="A0A285KYB7"/>
<dbReference type="Proteomes" id="UP000219565">
    <property type="component" value="Unassembled WGS sequence"/>
</dbReference>
<dbReference type="InterPro" id="IPR018119">
    <property type="entry name" value="Strictosidine_synth_cons-reg"/>
</dbReference>
<evidence type="ECO:0000313" key="9">
    <source>
        <dbReference type="Proteomes" id="UP000219565"/>
    </source>
</evidence>
<dbReference type="Pfam" id="PF02653">
    <property type="entry name" value="BPD_transp_2"/>
    <property type="match status" value="1"/>
</dbReference>
<name>A0A285KYB7_9NOCA</name>